<dbReference type="STRING" id="1121393.SAMN02745216_04886"/>
<dbReference type="RefSeq" id="WP_073478867.1">
    <property type="nucleotide sequence ID" value="NZ_FQZU01000055.1"/>
</dbReference>
<gene>
    <name evidence="2" type="ORF">SAMN02745216_04886</name>
</gene>
<evidence type="ECO:0000313" key="2">
    <source>
        <dbReference type="EMBL" id="SHL24925.1"/>
    </source>
</evidence>
<reference evidence="3" key="1">
    <citation type="submission" date="2016-11" db="EMBL/GenBank/DDBJ databases">
        <authorList>
            <person name="Varghese N."/>
            <person name="Submissions S."/>
        </authorList>
    </citation>
    <scope>NUCLEOTIDE SEQUENCE [LARGE SCALE GENOMIC DNA]</scope>
    <source>
        <strain evidence="3">DSM 16219</strain>
    </source>
</reference>
<name>A0A1M6Z3I4_9BACT</name>
<organism evidence="2 3">
    <name type="scientific">Desulfatibacillum alkenivorans DSM 16219</name>
    <dbReference type="NCBI Taxonomy" id="1121393"/>
    <lineage>
        <taxon>Bacteria</taxon>
        <taxon>Pseudomonadati</taxon>
        <taxon>Thermodesulfobacteriota</taxon>
        <taxon>Desulfobacteria</taxon>
        <taxon>Desulfobacterales</taxon>
        <taxon>Desulfatibacillaceae</taxon>
        <taxon>Desulfatibacillum</taxon>
    </lineage>
</organism>
<keyword evidence="1" id="KW-1133">Transmembrane helix</keyword>
<accession>A0A1M6Z3I4</accession>
<dbReference type="AlphaFoldDB" id="A0A1M6Z3I4"/>
<evidence type="ECO:0000313" key="3">
    <source>
        <dbReference type="Proteomes" id="UP000183994"/>
    </source>
</evidence>
<evidence type="ECO:0000256" key="1">
    <source>
        <dbReference type="SAM" id="Phobius"/>
    </source>
</evidence>
<sequence>MKLWSRGLGRTEVSMDFRYYKVVKDPETGNVCIVGAMRDPVNWEFRVMMEPEDIGGFAKMFFNWAMLWLVIANAFRYVVYLFNRKQYAEEGEPIEEKVFRAYNTMMRKGRPQAAKTKQGESKKCLNMT</sequence>
<keyword evidence="1" id="KW-0812">Transmembrane</keyword>
<feature type="transmembrane region" description="Helical" evidence="1">
    <location>
        <begin position="61"/>
        <end position="82"/>
    </location>
</feature>
<protein>
    <submittedName>
        <fullName evidence="2">Uncharacterized protein</fullName>
    </submittedName>
</protein>
<keyword evidence="3" id="KW-1185">Reference proteome</keyword>
<dbReference type="EMBL" id="FQZU01000055">
    <property type="protein sequence ID" value="SHL24925.1"/>
    <property type="molecule type" value="Genomic_DNA"/>
</dbReference>
<keyword evidence="1" id="KW-0472">Membrane</keyword>
<dbReference type="Proteomes" id="UP000183994">
    <property type="component" value="Unassembled WGS sequence"/>
</dbReference>
<proteinExistence type="predicted"/>